<dbReference type="GO" id="GO:0006357">
    <property type="term" value="P:regulation of transcription by RNA polymerase II"/>
    <property type="evidence" value="ECO:0007669"/>
    <property type="project" value="TreeGrafter"/>
</dbReference>
<dbReference type="SUPFAM" id="SSF57903">
    <property type="entry name" value="FYVE/PHD zinc finger"/>
    <property type="match status" value="1"/>
</dbReference>
<dbReference type="SMART" id="SM00333">
    <property type="entry name" value="TUDOR"/>
    <property type="match status" value="2"/>
</dbReference>
<evidence type="ECO:0000256" key="1">
    <source>
        <dbReference type="ARBA" id="ARBA00004123"/>
    </source>
</evidence>
<feature type="region of interest" description="Disordered" evidence="5">
    <location>
        <begin position="346"/>
        <end position="412"/>
    </location>
</feature>
<dbReference type="SUPFAM" id="SSF54160">
    <property type="entry name" value="Chromo domain-like"/>
    <property type="match status" value="1"/>
</dbReference>
<dbReference type="InterPro" id="IPR013087">
    <property type="entry name" value="Znf_C2H2_type"/>
</dbReference>
<feature type="region of interest" description="Disordered" evidence="5">
    <location>
        <begin position="1"/>
        <end position="139"/>
    </location>
</feature>
<evidence type="ECO:0000256" key="5">
    <source>
        <dbReference type="SAM" id="MobiDB-lite"/>
    </source>
</evidence>
<dbReference type="GO" id="GO:0005634">
    <property type="term" value="C:nucleus"/>
    <property type="evidence" value="ECO:0007669"/>
    <property type="project" value="UniProtKB-SubCell"/>
</dbReference>
<evidence type="ECO:0000259" key="6">
    <source>
        <dbReference type="PROSITE" id="PS50157"/>
    </source>
</evidence>
<feature type="region of interest" description="Disordered" evidence="5">
    <location>
        <begin position="272"/>
        <end position="328"/>
    </location>
</feature>
<dbReference type="AlphaFoldDB" id="A0AAN8G8V7"/>
<evidence type="ECO:0000256" key="3">
    <source>
        <dbReference type="ARBA" id="ARBA00023242"/>
    </source>
</evidence>
<comment type="subcellular location">
    <subcellularLocation>
        <location evidence="1">Nucleus</location>
    </subcellularLocation>
</comment>
<name>A0AAN8G8V7_PATCE</name>
<dbReference type="Proteomes" id="UP001347796">
    <property type="component" value="Unassembled WGS sequence"/>
</dbReference>
<dbReference type="EMBL" id="JAZGQO010000018">
    <property type="protein sequence ID" value="KAK6168193.1"/>
    <property type="molecule type" value="Genomic_DNA"/>
</dbReference>
<evidence type="ECO:0000313" key="7">
    <source>
        <dbReference type="EMBL" id="KAK6168193.1"/>
    </source>
</evidence>
<dbReference type="InterPro" id="IPR004092">
    <property type="entry name" value="Mbt"/>
</dbReference>
<dbReference type="CDD" id="cd20104">
    <property type="entry name" value="MBT_PHF20L1-like"/>
    <property type="match status" value="1"/>
</dbReference>
<feature type="compositionally biased region" description="Basic and acidic residues" evidence="5">
    <location>
        <begin position="312"/>
        <end position="328"/>
    </location>
</feature>
<proteinExistence type="predicted"/>
<feature type="compositionally biased region" description="Polar residues" evidence="5">
    <location>
        <begin position="348"/>
        <end position="363"/>
    </location>
</feature>
<dbReference type="SUPFAM" id="SSF63748">
    <property type="entry name" value="Tudor/PWWP/MBT"/>
    <property type="match status" value="1"/>
</dbReference>
<dbReference type="Gene3D" id="2.30.30.140">
    <property type="match status" value="2"/>
</dbReference>
<keyword evidence="8" id="KW-1185">Reference proteome</keyword>
<accession>A0AAN8G8V7</accession>
<dbReference type="Gene3D" id="3.30.160.60">
    <property type="entry name" value="Classic Zinc Finger"/>
    <property type="match status" value="1"/>
</dbReference>
<feature type="compositionally biased region" description="Low complexity" evidence="5">
    <location>
        <begin position="115"/>
        <end position="138"/>
    </location>
</feature>
<evidence type="ECO:0000313" key="8">
    <source>
        <dbReference type="Proteomes" id="UP001347796"/>
    </source>
</evidence>
<sequence length="952" mass="105828">MTTEASKMADSKTVDQGLDEDTDTAGETEEIMAQEGASTSTEKSEVNLKDENSGSKSQSDMTAITEVADKTTEKKDSATENIPQESHPTKEEPSTPQTAKMEGTETPKRSMKTASESSSTPQTPVSTPGTPSSTPTTPKLKLPFRWGINWKKGEKLEAMDYMEKWYLAKISDIDYNGKMILIHFEGWNVRYDEWLPADTDRIRPLTRHSDRQKKKHDLDFKIGGRVLAKWTDCKMYPAKIDSINKDGSYNVRFYDGFRKTLLYSSIRAIQDPKEEKKEEKKVETPEHKESKSIKTSVVETPKSHKLSPPLKGEGKRRESLSKRRDSLSKNKGKLIVAGSFLVKRDRSNSTGSVKSEKPSSTGSKAEKTPKTDKVAKTKEKGLGLKIKTERKSLDSSESRPATPSPKVKISPKTVVSPHAVIVGVKRTQKKAFSTSGTVSPVASGVSAAKRTKSLDKTPSTAPKEFKIEADHNMFKCVAENCGKSFRKESLLDSHIKYYHSDGEPKTPTMPAPRKRRKTSSICSSDSDHSVSARSKGGQGSLTPQDSGSKRRRHISSDIHIAMETTLPPTPEVVDPVIKEDIIPADLEADIEPIPVLTPSSNKIDSEPVEDNVDIEEEEGEEDDDIAHCKCGYDYEEDLMIQCDVCLTWQHAVCFNITETTLPKKHICHVCQNPPGIRDSRRYIHEQEWFKQGQLPAFNFLPGRVSSIRSEEMQDTQDIAAEIHQLSATLHALKTQLKIIRQKNHPAVALWKTNWDSPEDRVAASSSHVDEFISVDANSPRVDTATSSVSDLTVVNPVIETTADNLPKDFTSTNFLTRSSIVKEIMDKTCEDSSTESVVSSQSPVLEDEEQAANSLDVPGADSKVSKGKNSSAEEWRQCERNMLVHILSVQNEINLRLDAMDDKLSVLESKKGIVGNEDLPPSAPRLKRSLHNITRDLEKVKLMAEYQGTKPH</sequence>
<gene>
    <name evidence="7" type="ORF">SNE40_022070</name>
</gene>
<feature type="compositionally biased region" description="Polar residues" evidence="5">
    <location>
        <begin position="430"/>
        <end position="440"/>
    </location>
</feature>
<dbReference type="Pfam" id="PF02820">
    <property type="entry name" value="MBT"/>
    <property type="match status" value="1"/>
</dbReference>
<dbReference type="PROSITE" id="PS50157">
    <property type="entry name" value="ZINC_FINGER_C2H2_2"/>
    <property type="match status" value="1"/>
</dbReference>
<keyword evidence="3" id="KW-0539">Nucleus</keyword>
<comment type="caution">
    <text evidence="7">The sequence shown here is derived from an EMBL/GenBank/DDBJ whole genome shotgun (WGS) entry which is preliminary data.</text>
</comment>
<evidence type="ECO:0000256" key="4">
    <source>
        <dbReference type="PROSITE-ProRule" id="PRU00042"/>
    </source>
</evidence>
<keyword evidence="2" id="KW-0677">Repeat</keyword>
<dbReference type="Gene3D" id="3.30.40.10">
    <property type="entry name" value="Zinc/RING finger domain, C3HC4 (zinc finger)"/>
    <property type="match status" value="1"/>
</dbReference>
<dbReference type="PROSITE" id="PS00028">
    <property type="entry name" value="ZINC_FINGER_C2H2_1"/>
    <property type="match status" value="1"/>
</dbReference>
<dbReference type="PANTHER" id="PTHR15856">
    <property type="entry name" value="PHD FINGER PROTEIN 20-RELATED"/>
    <property type="match status" value="1"/>
</dbReference>
<feature type="compositionally biased region" description="Basic and acidic residues" evidence="5">
    <location>
        <begin position="67"/>
        <end position="78"/>
    </location>
</feature>
<dbReference type="InterPro" id="IPR043449">
    <property type="entry name" value="PHF20-like"/>
</dbReference>
<evidence type="ECO:0000256" key="2">
    <source>
        <dbReference type="ARBA" id="ARBA00022737"/>
    </source>
</evidence>
<dbReference type="Pfam" id="PF20826">
    <property type="entry name" value="PHD_5"/>
    <property type="match status" value="1"/>
</dbReference>
<feature type="compositionally biased region" description="Basic and acidic residues" evidence="5">
    <location>
        <begin position="364"/>
        <end position="397"/>
    </location>
</feature>
<dbReference type="CDD" id="cd20386">
    <property type="entry name" value="Tudor_PHF20-like"/>
    <property type="match status" value="1"/>
</dbReference>
<feature type="region of interest" description="Disordered" evidence="5">
    <location>
        <begin position="429"/>
        <end position="462"/>
    </location>
</feature>
<dbReference type="InterPro" id="IPR011011">
    <property type="entry name" value="Znf_FYVE_PHD"/>
</dbReference>
<dbReference type="GO" id="GO:0044545">
    <property type="term" value="C:NSL complex"/>
    <property type="evidence" value="ECO:0007669"/>
    <property type="project" value="TreeGrafter"/>
</dbReference>
<dbReference type="GO" id="GO:0008270">
    <property type="term" value="F:zinc ion binding"/>
    <property type="evidence" value="ECO:0007669"/>
    <property type="project" value="UniProtKB-KW"/>
</dbReference>
<dbReference type="PANTHER" id="PTHR15856:SF51">
    <property type="entry name" value="MBD-R2"/>
    <property type="match status" value="1"/>
</dbReference>
<feature type="compositionally biased region" description="Basic and acidic residues" evidence="5">
    <location>
        <begin position="42"/>
        <end position="53"/>
    </location>
</feature>
<feature type="compositionally biased region" description="Low complexity" evidence="5">
    <location>
        <begin position="834"/>
        <end position="844"/>
    </location>
</feature>
<keyword evidence="4" id="KW-0863">Zinc-finger</keyword>
<feature type="region of interest" description="Disordered" evidence="5">
    <location>
        <begin position="498"/>
        <end position="552"/>
    </location>
</feature>
<reference evidence="7 8" key="1">
    <citation type="submission" date="2024-01" db="EMBL/GenBank/DDBJ databases">
        <title>The genome of the rayed Mediterranean limpet Patella caerulea (Linnaeus, 1758).</title>
        <authorList>
            <person name="Anh-Thu Weber A."/>
            <person name="Halstead-Nussloch G."/>
        </authorList>
    </citation>
    <scope>NUCLEOTIDE SEQUENCE [LARGE SCALE GENOMIC DNA]</scope>
    <source>
        <strain evidence="7">AATW-2023a</strain>
        <tissue evidence="7">Whole specimen</tissue>
    </source>
</reference>
<organism evidence="7 8">
    <name type="scientific">Patella caerulea</name>
    <name type="common">Rayed Mediterranean limpet</name>
    <dbReference type="NCBI Taxonomy" id="87958"/>
    <lineage>
        <taxon>Eukaryota</taxon>
        <taxon>Metazoa</taxon>
        <taxon>Spiralia</taxon>
        <taxon>Lophotrochozoa</taxon>
        <taxon>Mollusca</taxon>
        <taxon>Gastropoda</taxon>
        <taxon>Patellogastropoda</taxon>
        <taxon>Patelloidea</taxon>
        <taxon>Patellidae</taxon>
        <taxon>Patella</taxon>
    </lineage>
</organism>
<protein>
    <recommendedName>
        <fullName evidence="6">C2H2-type domain-containing protein</fullName>
    </recommendedName>
</protein>
<dbReference type="InterPro" id="IPR013083">
    <property type="entry name" value="Znf_RING/FYVE/PHD"/>
</dbReference>
<dbReference type="InterPro" id="IPR016197">
    <property type="entry name" value="Chromo-like_dom_sf"/>
</dbReference>
<dbReference type="InterPro" id="IPR002999">
    <property type="entry name" value="Tudor"/>
</dbReference>
<feature type="domain" description="C2H2-type" evidence="6">
    <location>
        <begin position="474"/>
        <end position="504"/>
    </location>
</feature>
<keyword evidence="4" id="KW-0479">Metal-binding</keyword>
<feature type="region of interest" description="Disordered" evidence="5">
    <location>
        <begin position="831"/>
        <end position="872"/>
    </location>
</feature>
<keyword evidence="4" id="KW-0862">Zinc</keyword>
<feature type="compositionally biased region" description="Acidic residues" evidence="5">
    <location>
        <begin position="17"/>
        <end position="32"/>
    </location>
</feature>
<feature type="compositionally biased region" description="Basic and acidic residues" evidence="5">
    <location>
        <begin position="272"/>
        <end position="292"/>
    </location>
</feature>